<name>A0ABR9ZWC7_9FIRM</name>
<evidence type="ECO:0000256" key="3">
    <source>
        <dbReference type="ARBA" id="ARBA00023163"/>
    </source>
</evidence>
<sequence length="287" mass="33386">MTEFSQFFSHAPIQDERESSLYVLDASHRKCKSEYQIGPRTFDFYRILLVVKGKGKLIQKDKEYTIYEGDVFILFPEMEQSYCADHLDPWEIISVSFQGNSCDAILNYIGFAPEKPILHPQSTERLIHLLTHILSDLETSTDAYALRAVGFLYVFFSDLVYLTKQNRVSGKINTKNDPMKRALVFIELNYQEPLDVDTICRQVNYSRSYLSRLFKKEVGLTILEYINAVRIRKAKSLLIDTNLSIKEIAKQTGFKNQFYFSKMFKKVQGQAPSVYRATDLLEKNNFR</sequence>
<reference evidence="5 6" key="1">
    <citation type="submission" date="2020-11" db="EMBL/GenBank/DDBJ databases">
        <title>Fusibacter basophilias sp. nov.</title>
        <authorList>
            <person name="Qiu D."/>
        </authorList>
    </citation>
    <scope>NUCLEOTIDE SEQUENCE [LARGE SCALE GENOMIC DNA]</scope>
    <source>
        <strain evidence="5 6">Q10-2</strain>
    </source>
</reference>
<dbReference type="InterPro" id="IPR003313">
    <property type="entry name" value="AraC-bd"/>
</dbReference>
<evidence type="ECO:0000259" key="4">
    <source>
        <dbReference type="PROSITE" id="PS01124"/>
    </source>
</evidence>
<dbReference type="PANTHER" id="PTHR43280:SF30">
    <property type="entry name" value="MMSAB OPERON REGULATORY PROTEIN"/>
    <property type="match status" value="1"/>
</dbReference>
<accession>A0ABR9ZWC7</accession>
<dbReference type="PROSITE" id="PS01124">
    <property type="entry name" value="HTH_ARAC_FAMILY_2"/>
    <property type="match status" value="1"/>
</dbReference>
<dbReference type="Gene3D" id="1.10.10.60">
    <property type="entry name" value="Homeodomain-like"/>
    <property type="match status" value="2"/>
</dbReference>
<keyword evidence="2" id="KW-0238">DNA-binding</keyword>
<comment type="caution">
    <text evidence="5">The sequence shown here is derived from an EMBL/GenBank/DDBJ whole genome shotgun (WGS) entry which is preliminary data.</text>
</comment>
<feature type="domain" description="HTH araC/xylS-type" evidence="4">
    <location>
        <begin position="180"/>
        <end position="278"/>
    </location>
</feature>
<dbReference type="Pfam" id="PF12833">
    <property type="entry name" value="HTH_18"/>
    <property type="match status" value="1"/>
</dbReference>
<dbReference type="RefSeq" id="WP_194702173.1">
    <property type="nucleotide sequence ID" value="NZ_JADKNH010000007.1"/>
</dbReference>
<dbReference type="InterPro" id="IPR037923">
    <property type="entry name" value="HTH-like"/>
</dbReference>
<keyword evidence="1" id="KW-0805">Transcription regulation</keyword>
<proteinExistence type="predicted"/>
<dbReference type="InterPro" id="IPR018060">
    <property type="entry name" value="HTH_AraC"/>
</dbReference>
<keyword evidence="3" id="KW-0804">Transcription</keyword>
<keyword evidence="6" id="KW-1185">Reference proteome</keyword>
<organism evidence="5 6">
    <name type="scientific">Fusibacter ferrireducens</name>
    <dbReference type="NCBI Taxonomy" id="2785058"/>
    <lineage>
        <taxon>Bacteria</taxon>
        <taxon>Bacillati</taxon>
        <taxon>Bacillota</taxon>
        <taxon>Clostridia</taxon>
        <taxon>Eubacteriales</taxon>
        <taxon>Eubacteriales Family XII. Incertae Sedis</taxon>
        <taxon>Fusibacter</taxon>
    </lineage>
</organism>
<dbReference type="Proteomes" id="UP000614200">
    <property type="component" value="Unassembled WGS sequence"/>
</dbReference>
<dbReference type="InterPro" id="IPR009057">
    <property type="entry name" value="Homeodomain-like_sf"/>
</dbReference>
<dbReference type="SUPFAM" id="SSF46689">
    <property type="entry name" value="Homeodomain-like"/>
    <property type="match status" value="2"/>
</dbReference>
<dbReference type="Pfam" id="PF02311">
    <property type="entry name" value="AraC_binding"/>
    <property type="match status" value="1"/>
</dbReference>
<evidence type="ECO:0000313" key="5">
    <source>
        <dbReference type="EMBL" id="MBF4693934.1"/>
    </source>
</evidence>
<gene>
    <name evidence="5" type="ORF">ISU02_12505</name>
</gene>
<dbReference type="SMART" id="SM00342">
    <property type="entry name" value="HTH_ARAC"/>
    <property type="match status" value="1"/>
</dbReference>
<evidence type="ECO:0000313" key="6">
    <source>
        <dbReference type="Proteomes" id="UP000614200"/>
    </source>
</evidence>
<evidence type="ECO:0000256" key="1">
    <source>
        <dbReference type="ARBA" id="ARBA00023015"/>
    </source>
</evidence>
<protein>
    <submittedName>
        <fullName evidence="5">AraC family transcriptional regulator</fullName>
    </submittedName>
</protein>
<dbReference type="PANTHER" id="PTHR43280">
    <property type="entry name" value="ARAC-FAMILY TRANSCRIPTIONAL REGULATOR"/>
    <property type="match status" value="1"/>
</dbReference>
<dbReference type="EMBL" id="JADKNH010000007">
    <property type="protein sequence ID" value="MBF4693934.1"/>
    <property type="molecule type" value="Genomic_DNA"/>
</dbReference>
<dbReference type="InterPro" id="IPR020449">
    <property type="entry name" value="Tscrpt_reg_AraC-type_HTH"/>
</dbReference>
<dbReference type="CDD" id="cd06986">
    <property type="entry name" value="cupin_MmsR-like_N"/>
    <property type="match status" value="1"/>
</dbReference>
<evidence type="ECO:0000256" key="2">
    <source>
        <dbReference type="ARBA" id="ARBA00023125"/>
    </source>
</evidence>
<dbReference type="SUPFAM" id="SSF51215">
    <property type="entry name" value="Regulatory protein AraC"/>
    <property type="match status" value="1"/>
</dbReference>
<dbReference type="Gene3D" id="2.60.120.280">
    <property type="entry name" value="Regulatory protein AraC"/>
    <property type="match status" value="1"/>
</dbReference>
<dbReference type="PRINTS" id="PR00032">
    <property type="entry name" value="HTHARAC"/>
</dbReference>